<dbReference type="Pfam" id="PF03548">
    <property type="entry name" value="LolA"/>
    <property type="match status" value="1"/>
</dbReference>
<keyword evidence="8 10" id="KW-0653">Protein transport</keyword>
<dbReference type="EMBL" id="BMYO01000002">
    <property type="protein sequence ID" value="GHD58373.1"/>
    <property type="molecule type" value="Genomic_DNA"/>
</dbReference>
<protein>
    <recommendedName>
        <fullName evidence="4 10">Outer-membrane lipoprotein carrier protein</fullName>
    </recommendedName>
</protein>
<dbReference type="PANTHER" id="PTHR35869:SF1">
    <property type="entry name" value="OUTER-MEMBRANE LIPOPROTEIN CARRIER PROTEIN"/>
    <property type="match status" value="1"/>
</dbReference>
<sequence precursor="true">MKIVRWLPALALTVSALGHADGVSDLKRFLSSTSGVQGQFNQVVSGKPGAPTQISNGDFAIQRPGKFRWSYRKPYEQLIVGDGKRVWLYDPELRQATSKQLSAALESSPAALLAGDNALDKTYTLRNLANRDGLSWVEAIPRSKESTFDSIRLGLKNAQVVAMELQDHFGQTTKVFFSGLTQNPKQSADLFRFTPPKDVDVVEE</sequence>
<evidence type="ECO:0000256" key="7">
    <source>
        <dbReference type="ARBA" id="ARBA00022764"/>
    </source>
</evidence>
<reference evidence="12" key="1">
    <citation type="journal article" date="2019" name="Int. J. Syst. Evol. Microbiol.">
        <title>The Global Catalogue of Microorganisms (GCM) 10K type strain sequencing project: providing services to taxonomists for standard genome sequencing and annotation.</title>
        <authorList>
            <consortium name="The Broad Institute Genomics Platform"/>
            <consortium name="The Broad Institute Genome Sequencing Center for Infectious Disease"/>
            <person name="Wu L."/>
            <person name="Ma J."/>
        </authorList>
    </citation>
    <scope>NUCLEOTIDE SEQUENCE [LARGE SCALE GENOMIC DNA]</scope>
    <source>
        <strain evidence="12">KCTC 23701</strain>
    </source>
</reference>
<evidence type="ECO:0000256" key="3">
    <source>
        <dbReference type="ARBA" id="ARBA00011245"/>
    </source>
</evidence>
<dbReference type="HAMAP" id="MF_00240">
    <property type="entry name" value="LolA"/>
    <property type="match status" value="1"/>
</dbReference>
<dbReference type="CDD" id="cd16325">
    <property type="entry name" value="LolA"/>
    <property type="match status" value="1"/>
</dbReference>
<dbReference type="PANTHER" id="PTHR35869">
    <property type="entry name" value="OUTER-MEMBRANE LIPOPROTEIN CARRIER PROTEIN"/>
    <property type="match status" value="1"/>
</dbReference>
<dbReference type="NCBIfam" id="TIGR00547">
    <property type="entry name" value="lolA"/>
    <property type="match status" value="1"/>
</dbReference>
<evidence type="ECO:0000313" key="12">
    <source>
        <dbReference type="Proteomes" id="UP000604737"/>
    </source>
</evidence>
<comment type="similarity">
    <text evidence="2 10">Belongs to the LolA family.</text>
</comment>
<evidence type="ECO:0000256" key="10">
    <source>
        <dbReference type="HAMAP-Rule" id="MF_00240"/>
    </source>
</evidence>
<keyword evidence="9 10" id="KW-0143">Chaperone</keyword>
<keyword evidence="6 10" id="KW-0732">Signal</keyword>
<evidence type="ECO:0000256" key="2">
    <source>
        <dbReference type="ARBA" id="ARBA00007615"/>
    </source>
</evidence>
<keyword evidence="7 10" id="KW-0574">Periplasm</keyword>
<name>A0ABQ3GXF2_9NEIS</name>
<evidence type="ECO:0000256" key="8">
    <source>
        <dbReference type="ARBA" id="ARBA00022927"/>
    </source>
</evidence>
<evidence type="ECO:0000256" key="6">
    <source>
        <dbReference type="ARBA" id="ARBA00022729"/>
    </source>
</evidence>
<keyword evidence="12" id="KW-1185">Reference proteome</keyword>
<organism evidence="11 12">
    <name type="scientific">Jeongeupia chitinilytica</name>
    <dbReference type="NCBI Taxonomy" id="1041641"/>
    <lineage>
        <taxon>Bacteria</taxon>
        <taxon>Pseudomonadati</taxon>
        <taxon>Pseudomonadota</taxon>
        <taxon>Betaproteobacteria</taxon>
        <taxon>Neisseriales</taxon>
        <taxon>Chitinibacteraceae</taxon>
        <taxon>Jeongeupia</taxon>
    </lineage>
</organism>
<evidence type="ECO:0000256" key="4">
    <source>
        <dbReference type="ARBA" id="ARBA00014035"/>
    </source>
</evidence>
<dbReference type="Gene3D" id="2.50.20.10">
    <property type="entry name" value="Lipoprotein localisation LolA/LolB/LppX"/>
    <property type="match status" value="1"/>
</dbReference>
<dbReference type="InterPro" id="IPR029046">
    <property type="entry name" value="LolA/LolB/LppX"/>
</dbReference>
<dbReference type="SUPFAM" id="SSF89392">
    <property type="entry name" value="Prokaryotic lipoproteins and lipoprotein localization factors"/>
    <property type="match status" value="1"/>
</dbReference>
<dbReference type="Proteomes" id="UP000604737">
    <property type="component" value="Unassembled WGS sequence"/>
</dbReference>
<keyword evidence="11" id="KW-0449">Lipoprotein</keyword>
<dbReference type="InterPro" id="IPR004564">
    <property type="entry name" value="OM_lipoprot_carrier_LolA-like"/>
</dbReference>
<evidence type="ECO:0000256" key="5">
    <source>
        <dbReference type="ARBA" id="ARBA00022448"/>
    </source>
</evidence>
<feature type="signal peptide" evidence="10">
    <location>
        <begin position="1"/>
        <end position="20"/>
    </location>
</feature>
<comment type="subunit">
    <text evidence="3 10">Monomer.</text>
</comment>
<accession>A0ABQ3GXF2</accession>
<dbReference type="InterPro" id="IPR018323">
    <property type="entry name" value="OM_lipoprot_carrier_LolA_Pbac"/>
</dbReference>
<evidence type="ECO:0000256" key="1">
    <source>
        <dbReference type="ARBA" id="ARBA00004418"/>
    </source>
</evidence>
<proteinExistence type="inferred from homology"/>
<dbReference type="RefSeq" id="WP_189458885.1">
    <property type="nucleotide sequence ID" value="NZ_BMYO01000002.1"/>
</dbReference>
<comment type="caution">
    <text evidence="11">The sequence shown here is derived from an EMBL/GenBank/DDBJ whole genome shotgun (WGS) entry which is preliminary data.</text>
</comment>
<evidence type="ECO:0000256" key="9">
    <source>
        <dbReference type="ARBA" id="ARBA00023186"/>
    </source>
</evidence>
<keyword evidence="5 10" id="KW-0813">Transport</keyword>
<comment type="subcellular location">
    <subcellularLocation>
        <location evidence="1 10">Periplasm</location>
    </subcellularLocation>
</comment>
<feature type="chain" id="PRO_5044921107" description="Outer-membrane lipoprotein carrier protein" evidence="10">
    <location>
        <begin position="21"/>
        <end position="204"/>
    </location>
</feature>
<comment type="function">
    <text evidence="10">Participates in the translocation of lipoproteins from the inner membrane to the outer membrane. Only forms a complex with a lipoprotein if the residue after the N-terminal Cys is not an aspartate (The Asp acts as a targeting signal to indicate that the lipoprotein should stay in the inner membrane).</text>
</comment>
<gene>
    <name evidence="10 11" type="primary">lolA</name>
    <name evidence="11" type="ORF">GCM10007350_08150</name>
</gene>
<evidence type="ECO:0000313" key="11">
    <source>
        <dbReference type="EMBL" id="GHD58373.1"/>
    </source>
</evidence>